<reference evidence="2 3" key="1">
    <citation type="submission" date="2024-07" db="EMBL/GenBank/DDBJ databases">
        <title>Uliginosibacterium flavum JJ3220;KACC:17644.</title>
        <authorList>
            <person name="Kim M.K."/>
        </authorList>
    </citation>
    <scope>NUCLEOTIDE SEQUENCE [LARGE SCALE GENOMIC DNA]</scope>
    <source>
        <strain evidence="2 3">KACC:17644</strain>
    </source>
</reference>
<dbReference type="EMBL" id="JBEWZI010000021">
    <property type="protein sequence ID" value="MET7015736.1"/>
    <property type="molecule type" value="Genomic_DNA"/>
</dbReference>
<evidence type="ECO:0000313" key="2">
    <source>
        <dbReference type="EMBL" id="MET7015736.1"/>
    </source>
</evidence>
<dbReference type="PANTHER" id="PTHR37953:SF1">
    <property type="entry name" value="UPF0127 PROTEIN MJ1496"/>
    <property type="match status" value="1"/>
</dbReference>
<proteinExistence type="predicted"/>
<organism evidence="2 3">
    <name type="scientific">Uliginosibacterium flavum</name>
    <dbReference type="NCBI Taxonomy" id="1396831"/>
    <lineage>
        <taxon>Bacteria</taxon>
        <taxon>Pseudomonadati</taxon>
        <taxon>Pseudomonadota</taxon>
        <taxon>Betaproteobacteria</taxon>
        <taxon>Rhodocyclales</taxon>
        <taxon>Zoogloeaceae</taxon>
        <taxon>Uliginosibacterium</taxon>
    </lineage>
</organism>
<dbReference type="InterPro" id="IPR003795">
    <property type="entry name" value="DUF192"/>
</dbReference>
<dbReference type="PANTHER" id="PTHR37953">
    <property type="entry name" value="UPF0127 PROTEIN MJ1496"/>
    <property type="match status" value="1"/>
</dbReference>
<sequence length="144" mass="15874">MKFRSVQAVVLTAFSFSVIAQTPKTVDLSIGMYRIQAEVAATQPARELGLMNRKSMPQQAGMLFVFEQPQTYCFWMKNTLLPLSIAFIDEAGQIVNLADMQPMNETSHCAAKPIRYALEMNQGWFKAKGIKAGATVKGVVPAAK</sequence>
<accession>A0ABV2TP83</accession>
<keyword evidence="1" id="KW-0732">Signal</keyword>
<name>A0ABV2TP83_9RHOO</name>
<protein>
    <submittedName>
        <fullName evidence="2">DUF192 domain-containing protein</fullName>
    </submittedName>
</protein>
<dbReference type="RefSeq" id="WP_354602191.1">
    <property type="nucleotide sequence ID" value="NZ_JBEWZI010000021.1"/>
</dbReference>
<keyword evidence="3" id="KW-1185">Reference proteome</keyword>
<dbReference type="Pfam" id="PF02643">
    <property type="entry name" value="DUF192"/>
    <property type="match status" value="1"/>
</dbReference>
<dbReference type="Proteomes" id="UP001549691">
    <property type="component" value="Unassembled WGS sequence"/>
</dbReference>
<evidence type="ECO:0000256" key="1">
    <source>
        <dbReference type="SAM" id="SignalP"/>
    </source>
</evidence>
<feature type="chain" id="PRO_5045453984" evidence="1">
    <location>
        <begin position="21"/>
        <end position="144"/>
    </location>
</feature>
<dbReference type="Gene3D" id="2.60.120.1140">
    <property type="entry name" value="Protein of unknown function DUF192"/>
    <property type="match status" value="1"/>
</dbReference>
<evidence type="ECO:0000313" key="3">
    <source>
        <dbReference type="Proteomes" id="UP001549691"/>
    </source>
</evidence>
<feature type="signal peptide" evidence="1">
    <location>
        <begin position="1"/>
        <end position="20"/>
    </location>
</feature>
<dbReference type="InterPro" id="IPR038695">
    <property type="entry name" value="Saro_0823-like_sf"/>
</dbReference>
<comment type="caution">
    <text evidence="2">The sequence shown here is derived from an EMBL/GenBank/DDBJ whole genome shotgun (WGS) entry which is preliminary data.</text>
</comment>
<gene>
    <name evidence="2" type="ORF">ABXR19_16215</name>
</gene>